<evidence type="ECO:0000256" key="16">
    <source>
        <dbReference type="ARBA" id="ARBA00023170"/>
    </source>
</evidence>
<proteinExistence type="predicted"/>
<dbReference type="PROSITE" id="PS00108">
    <property type="entry name" value="PROTEIN_KINASE_ST"/>
    <property type="match status" value="1"/>
</dbReference>
<dbReference type="Pfam" id="PF07714">
    <property type="entry name" value="PK_Tyr_Ser-Thr"/>
    <property type="match status" value="1"/>
</dbReference>
<keyword evidence="16" id="KW-0675">Receptor</keyword>
<dbReference type="PRINTS" id="PR00019">
    <property type="entry name" value="LEURICHRPT"/>
</dbReference>
<evidence type="ECO:0000256" key="2">
    <source>
        <dbReference type="ARBA" id="ARBA00012513"/>
    </source>
</evidence>
<dbReference type="PANTHER" id="PTHR45631">
    <property type="entry name" value="OS07G0107800 PROTEIN-RELATED"/>
    <property type="match status" value="1"/>
</dbReference>
<evidence type="ECO:0000256" key="6">
    <source>
        <dbReference type="ARBA" id="ARBA00022679"/>
    </source>
</evidence>
<evidence type="ECO:0000256" key="18">
    <source>
        <dbReference type="ARBA" id="ARBA00048679"/>
    </source>
</evidence>
<dbReference type="OrthoDB" id="2017114at2759"/>
<dbReference type="PROSITE" id="PS51450">
    <property type="entry name" value="LRR"/>
    <property type="match status" value="1"/>
</dbReference>
<dbReference type="AlphaFoldDB" id="A0A6P8CQD9"/>
<dbReference type="InterPro" id="IPR000719">
    <property type="entry name" value="Prot_kinase_dom"/>
</dbReference>
<feature type="chain" id="PRO_5028174844" description="non-specific serine/threonine protein kinase" evidence="22">
    <location>
        <begin position="27"/>
        <end position="958"/>
    </location>
</feature>
<keyword evidence="5" id="KW-0433">Leucine-rich repeat</keyword>
<evidence type="ECO:0000256" key="13">
    <source>
        <dbReference type="ARBA" id="ARBA00022989"/>
    </source>
</evidence>
<dbReference type="GO" id="GO:0004674">
    <property type="term" value="F:protein serine/threonine kinase activity"/>
    <property type="evidence" value="ECO:0007669"/>
    <property type="project" value="UniProtKB-KW"/>
</dbReference>
<keyword evidence="3" id="KW-1003">Cell membrane</keyword>
<keyword evidence="14 21" id="KW-0472">Membrane</keyword>
<evidence type="ECO:0000256" key="19">
    <source>
        <dbReference type="PROSITE-ProRule" id="PRU10141"/>
    </source>
</evidence>
<keyword evidence="15" id="KW-1015">Disulfide bond</keyword>
<dbReference type="InterPro" id="IPR032675">
    <property type="entry name" value="LRR_dom_sf"/>
</dbReference>
<keyword evidence="11" id="KW-0418">Kinase</keyword>
<feature type="signal peptide" evidence="22">
    <location>
        <begin position="1"/>
        <end position="26"/>
    </location>
</feature>
<evidence type="ECO:0000256" key="9">
    <source>
        <dbReference type="ARBA" id="ARBA00022737"/>
    </source>
</evidence>
<comment type="catalytic activity">
    <reaction evidence="17">
        <text>L-threonyl-[protein] + ATP = O-phospho-L-threonyl-[protein] + ADP + H(+)</text>
        <dbReference type="Rhea" id="RHEA:46608"/>
        <dbReference type="Rhea" id="RHEA-COMP:11060"/>
        <dbReference type="Rhea" id="RHEA-COMP:11605"/>
        <dbReference type="ChEBI" id="CHEBI:15378"/>
        <dbReference type="ChEBI" id="CHEBI:30013"/>
        <dbReference type="ChEBI" id="CHEBI:30616"/>
        <dbReference type="ChEBI" id="CHEBI:61977"/>
        <dbReference type="ChEBI" id="CHEBI:456216"/>
        <dbReference type="EC" id="2.7.11.1"/>
    </reaction>
</comment>
<evidence type="ECO:0000256" key="1">
    <source>
        <dbReference type="ARBA" id="ARBA00004162"/>
    </source>
</evidence>
<dbReference type="SUPFAM" id="SSF56112">
    <property type="entry name" value="Protein kinase-like (PK-like)"/>
    <property type="match status" value="1"/>
</dbReference>
<dbReference type="PANTHER" id="PTHR45631:SF206">
    <property type="entry name" value="PROTEIN KINASE DOMAIN-CONTAINING PROTEIN"/>
    <property type="match status" value="1"/>
</dbReference>
<keyword evidence="7 21" id="KW-0812">Transmembrane</keyword>
<dbReference type="Pfam" id="PF12819">
    <property type="entry name" value="Malectin_like"/>
    <property type="match status" value="1"/>
</dbReference>
<evidence type="ECO:0000256" key="3">
    <source>
        <dbReference type="ARBA" id="ARBA00022475"/>
    </source>
</evidence>
<dbReference type="SMART" id="SM00220">
    <property type="entry name" value="S_TKc"/>
    <property type="match status" value="1"/>
</dbReference>
<evidence type="ECO:0000313" key="24">
    <source>
        <dbReference type="Proteomes" id="UP000515151"/>
    </source>
</evidence>
<dbReference type="EC" id="2.7.11.1" evidence="2"/>
<comment type="subcellular location">
    <subcellularLocation>
        <location evidence="1">Cell membrane</location>
        <topology evidence="1">Single-pass membrane protein</topology>
    </subcellularLocation>
</comment>
<accession>A0A6P8CQD9</accession>
<reference evidence="24" key="1">
    <citation type="journal article" date="2020" name="Plant Biotechnol. J.">
        <title>The pomegranate (Punica granatum L.) draft genome dissects genetic divergence between soft- and hard-seeded cultivars.</title>
        <authorList>
            <person name="Luo X."/>
            <person name="Li H."/>
            <person name="Wu Z."/>
            <person name="Yao W."/>
            <person name="Zhao P."/>
            <person name="Cao D."/>
            <person name="Yu H."/>
            <person name="Li K."/>
            <person name="Poudel K."/>
            <person name="Zhao D."/>
            <person name="Zhang F."/>
            <person name="Xia X."/>
            <person name="Chen L."/>
            <person name="Wang Q."/>
            <person name="Jing D."/>
            <person name="Cao S."/>
        </authorList>
    </citation>
    <scope>NUCLEOTIDE SEQUENCE [LARGE SCALE GENOMIC DNA]</scope>
    <source>
        <strain evidence="24">cv. Tunisia</strain>
    </source>
</reference>
<dbReference type="Pfam" id="PF13855">
    <property type="entry name" value="LRR_8"/>
    <property type="match status" value="1"/>
</dbReference>
<evidence type="ECO:0000256" key="10">
    <source>
        <dbReference type="ARBA" id="ARBA00022741"/>
    </source>
</evidence>
<dbReference type="Gene3D" id="1.10.510.10">
    <property type="entry name" value="Transferase(Phosphotransferase) domain 1"/>
    <property type="match status" value="1"/>
</dbReference>
<sequence>MEISKFLLFWFVVVWTSSANRMLVLGEDPSNPGFISIDCGAPNGNRDADLQINYVTDDGFIDSGVNNQVSSEQLPSSARTLRIFPNGTRNCYTIRPTSGGSSKYLIRASFLYGNYDGQSRSPTFDLYIGVNYWATVSFPAVDSYVHKEIIHVVPSTDRALIQVCLLNTGSGIPFISSLELRALNGNMYQTDATTVALYKRLNMGGNATFRHPQDVHDRLWSADDGSYSSMRSFGTVNIEPDPTLERRNDSYEVPMKVLETYATAPYSTGSLELNWQTFAADKWIVYFHFAEMTKLSPLREFTISTNDKILTRISLEYLTPVTIPFEQSTGGTSLNFEFVPNYQDLNYLPILNAVEVYYLLDLSRTSTALDDANAMNDIKTMYIVMKESWQGDPCVPSNLTWDGLKCSTDDPPRITSLDLSFSGLKGNIANSLANLTKLEYLNLSHNELTGSVPEFLAKLENLKVLDLTGNNLSGSVPKDLLARASDNTLQLSLAGNPNLENPSVENPNPKDPNLDFSGSWGLSKKTRNIIIIAAAFGLAVVVGGCIWIVHWKKQSAQRRISMESQNHSAQIRISMENQNGKSEPVSQGISGNIMRRYTFAEVESIIKNFDMQKVIGEGAFGKVFHGKLDDGTEVAVKKLSPSAKAGPRQFETEANLLSKIHHRHLVSLLGYCDEPENMALIYEYMPKGNLHENLSGKNGEVLTWDRRLCIAVDTAKGLDYLHNGCDTPIIHRDIKTANILLDEHLRAKISDFGLSRIFPSVNDILIATNPVGTRGYLDPEYYTSRSLTAKSDVYSFGVVLLELITARPVQGEEYIVEWAAQEVKKQGYQIQQIVDPRLDGQYDPDTAEKLVSISLSCVEKTVANRPDIHKVLADLRVCYDLNLERSQGVVNRATELSISYGNDVELSSLDVSSTTHCSTNASSYLRSMLRGFTSNFGGPELLLSLLPLALVLLTLLVA</sequence>
<keyword evidence="24" id="KW-1185">Reference proteome</keyword>
<feature type="domain" description="Protein kinase" evidence="23">
    <location>
        <begin position="609"/>
        <end position="877"/>
    </location>
</feature>
<dbReference type="GO" id="GO:0005524">
    <property type="term" value="F:ATP binding"/>
    <property type="evidence" value="ECO:0007669"/>
    <property type="project" value="UniProtKB-UniRule"/>
</dbReference>
<keyword evidence="8 22" id="KW-0732">Signal</keyword>
<dbReference type="SUPFAM" id="SSF52058">
    <property type="entry name" value="L domain-like"/>
    <property type="match status" value="1"/>
</dbReference>
<dbReference type="GO" id="GO:0045087">
    <property type="term" value="P:innate immune response"/>
    <property type="evidence" value="ECO:0007669"/>
    <property type="project" value="UniProtKB-ARBA"/>
</dbReference>
<feature type="region of interest" description="Disordered" evidence="20">
    <location>
        <begin position="492"/>
        <end position="512"/>
    </location>
</feature>
<dbReference type="InterPro" id="IPR017441">
    <property type="entry name" value="Protein_kinase_ATP_BS"/>
</dbReference>
<keyword evidence="9" id="KW-0677">Repeat</keyword>
<dbReference type="InterPro" id="IPR001245">
    <property type="entry name" value="Ser-Thr/Tyr_kinase_cat_dom"/>
</dbReference>
<name>A0A6P8CQD9_PUNGR</name>
<keyword evidence="12 19" id="KW-0067">ATP-binding</keyword>
<dbReference type="FunFam" id="3.80.10.10:FF:000129">
    <property type="entry name" value="Leucine-rich repeat receptor-like kinase"/>
    <property type="match status" value="1"/>
</dbReference>
<dbReference type="GeneID" id="116200112"/>
<dbReference type="InterPro" id="IPR003591">
    <property type="entry name" value="Leu-rich_rpt_typical-subtyp"/>
</dbReference>
<evidence type="ECO:0000256" key="21">
    <source>
        <dbReference type="SAM" id="Phobius"/>
    </source>
</evidence>
<dbReference type="InterPro" id="IPR008271">
    <property type="entry name" value="Ser/Thr_kinase_AS"/>
</dbReference>
<dbReference type="CDD" id="cd14066">
    <property type="entry name" value="STKc_IRAK"/>
    <property type="match status" value="1"/>
</dbReference>
<dbReference type="InterPro" id="IPR024788">
    <property type="entry name" value="Malectin-like_Carb-bd_dom"/>
</dbReference>
<dbReference type="RefSeq" id="XP_031386682.1">
    <property type="nucleotide sequence ID" value="XM_031530822.1"/>
</dbReference>
<feature type="binding site" evidence="19">
    <location>
        <position position="638"/>
    </location>
    <ligand>
        <name>ATP</name>
        <dbReference type="ChEBI" id="CHEBI:30616"/>
    </ligand>
</feature>
<evidence type="ECO:0000256" key="12">
    <source>
        <dbReference type="ARBA" id="ARBA00022840"/>
    </source>
</evidence>
<evidence type="ECO:0000256" key="22">
    <source>
        <dbReference type="SAM" id="SignalP"/>
    </source>
</evidence>
<evidence type="ECO:0000256" key="8">
    <source>
        <dbReference type="ARBA" id="ARBA00022729"/>
    </source>
</evidence>
<dbReference type="Gene3D" id="3.30.200.20">
    <property type="entry name" value="Phosphorylase Kinase, domain 1"/>
    <property type="match status" value="1"/>
</dbReference>
<dbReference type="GO" id="GO:0005886">
    <property type="term" value="C:plasma membrane"/>
    <property type="evidence" value="ECO:0007669"/>
    <property type="project" value="UniProtKB-SubCell"/>
</dbReference>
<evidence type="ECO:0000256" key="17">
    <source>
        <dbReference type="ARBA" id="ARBA00047899"/>
    </source>
</evidence>
<evidence type="ECO:0000256" key="5">
    <source>
        <dbReference type="ARBA" id="ARBA00022614"/>
    </source>
</evidence>
<reference evidence="25" key="2">
    <citation type="submission" date="2025-08" db="UniProtKB">
        <authorList>
            <consortium name="RefSeq"/>
        </authorList>
    </citation>
    <scope>IDENTIFICATION</scope>
    <source>
        <tissue evidence="25">Leaf</tissue>
    </source>
</reference>
<keyword evidence="4" id="KW-0723">Serine/threonine-protein kinase</keyword>
<comment type="catalytic activity">
    <reaction evidence="18">
        <text>L-seryl-[protein] + ATP = O-phospho-L-seryl-[protein] + ADP + H(+)</text>
        <dbReference type="Rhea" id="RHEA:17989"/>
        <dbReference type="Rhea" id="RHEA-COMP:9863"/>
        <dbReference type="Rhea" id="RHEA-COMP:11604"/>
        <dbReference type="ChEBI" id="CHEBI:15378"/>
        <dbReference type="ChEBI" id="CHEBI:29999"/>
        <dbReference type="ChEBI" id="CHEBI:30616"/>
        <dbReference type="ChEBI" id="CHEBI:83421"/>
        <dbReference type="ChEBI" id="CHEBI:456216"/>
        <dbReference type="EC" id="2.7.11.1"/>
    </reaction>
</comment>
<evidence type="ECO:0000313" key="25">
    <source>
        <dbReference type="RefSeq" id="XP_031386682.1"/>
    </source>
</evidence>
<dbReference type="InterPro" id="IPR001611">
    <property type="entry name" value="Leu-rich_rpt"/>
</dbReference>
<keyword evidence="10 19" id="KW-0547">Nucleotide-binding</keyword>
<keyword evidence="6" id="KW-0808">Transferase</keyword>
<organism evidence="24 25">
    <name type="scientific">Punica granatum</name>
    <name type="common">Pomegranate</name>
    <dbReference type="NCBI Taxonomy" id="22663"/>
    <lineage>
        <taxon>Eukaryota</taxon>
        <taxon>Viridiplantae</taxon>
        <taxon>Streptophyta</taxon>
        <taxon>Embryophyta</taxon>
        <taxon>Tracheophyta</taxon>
        <taxon>Spermatophyta</taxon>
        <taxon>Magnoliopsida</taxon>
        <taxon>eudicotyledons</taxon>
        <taxon>Gunneridae</taxon>
        <taxon>Pentapetalae</taxon>
        <taxon>rosids</taxon>
        <taxon>malvids</taxon>
        <taxon>Myrtales</taxon>
        <taxon>Lythraceae</taxon>
        <taxon>Punica</taxon>
    </lineage>
</organism>
<feature type="compositionally biased region" description="Polar residues" evidence="20">
    <location>
        <begin position="492"/>
        <end position="506"/>
    </location>
</feature>
<dbReference type="FunFam" id="3.30.200.20:FF:000039">
    <property type="entry name" value="receptor-like protein kinase FERONIA"/>
    <property type="match status" value="1"/>
</dbReference>
<dbReference type="Gene3D" id="3.80.10.10">
    <property type="entry name" value="Ribonuclease Inhibitor"/>
    <property type="match status" value="1"/>
</dbReference>
<keyword evidence="13 21" id="KW-1133">Transmembrane helix</keyword>
<evidence type="ECO:0000256" key="20">
    <source>
        <dbReference type="SAM" id="MobiDB-lite"/>
    </source>
</evidence>
<dbReference type="PROSITE" id="PS00107">
    <property type="entry name" value="PROTEIN_KINASE_ATP"/>
    <property type="match status" value="1"/>
</dbReference>
<evidence type="ECO:0000256" key="4">
    <source>
        <dbReference type="ARBA" id="ARBA00022527"/>
    </source>
</evidence>
<evidence type="ECO:0000256" key="14">
    <source>
        <dbReference type="ARBA" id="ARBA00023136"/>
    </source>
</evidence>
<gene>
    <name evidence="25" type="primary">LOC116200112</name>
</gene>
<evidence type="ECO:0000259" key="23">
    <source>
        <dbReference type="PROSITE" id="PS50011"/>
    </source>
</evidence>
<feature type="transmembrane region" description="Helical" evidence="21">
    <location>
        <begin position="529"/>
        <end position="549"/>
    </location>
</feature>
<dbReference type="SMART" id="SM00369">
    <property type="entry name" value="LRR_TYP"/>
    <property type="match status" value="2"/>
</dbReference>
<dbReference type="PROSITE" id="PS50011">
    <property type="entry name" value="PROTEIN_KINASE_DOM"/>
    <property type="match status" value="1"/>
</dbReference>
<feature type="transmembrane region" description="Helical" evidence="21">
    <location>
        <begin position="936"/>
        <end position="957"/>
    </location>
</feature>
<dbReference type="Gene3D" id="2.60.120.430">
    <property type="entry name" value="Galactose-binding lectin"/>
    <property type="match status" value="1"/>
</dbReference>
<evidence type="ECO:0000256" key="15">
    <source>
        <dbReference type="ARBA" id="ARBA00023157"/>
    </source>
</evidence>
<evidence type="ECO:0000256" key="7">
    <source>
        <dbReference type="ARBA" id="ARBA00022692"/>
    </source>
</evidence>
<protein>
    <recommendedName>
        <fullName evidence="2">non-specific serine/threonine protein kinase</fullName>
        <ecNumber evidence="2">2.7.11.1</ecNumber>
    </recommendedName>
</protein>
<evidence type="ECO:0000256" key="11">
    <source>
        <dbReference type="ARBA" id="ARBA00022777"/>
    </source>
</evidence>
<dbReference type="Proteomes" id="UP000515151">
    <property type="component" value="Chromosome 3"/>
</dbReference>
<dbReference type="FunFam" id="1.10.510.10:FF:000468">
    <property type="entry name" value="PTI1-like tyrosine-protein kinase 3"/>
    <property type="match status" value="1"/>
</dbReference>
<dbReference type="InterPro" id="IPR011009">
    <property type="entry name" value="Kinase-like_dom_sf"/>
</dbReference>